<dbReference type="Proteomes" id="UP000244874">
    <property type="component" value="Unassembled WGS sequence"/>
</dbReference>
<evidence type="ECO:0000313" key="5">
    <source>
        <dbReference type="EMBL" id="PTU52522.1"/>
    </source>
</evidence>
<dbReference type="InterPro" id="IPR010500">
    <property type="entry name" value="Hepcidin"/>
</dbReference>
<name>A0A2R7UM26_PSEDL</name>
<evidence type="ECO:0000256" key="2">
    <source>
        <dbReference type="ARBA" id="ARBA00022525"/>
    </source>
</evidence>
<dbReference type="GO" id="GO:0005576">
    <property type="term" value="C:extracellular region"/>
    <property type="evidence" value="ECO:0007669"/>
    <property type="project" value="UniProtKB-SubCell"/>
</dbReference>
<comment type="caution">
    <text evidence="5">The sequence shown here is derived from an EMBL/GenBank/DDBJ whole genome shotgun (WGS) entry which is preliminary data.</text>
</comment>
<evidence type="ECO:0000256" key="1">
    <source>
        <dbReference type="ARBA" id="ARBA00004613"/>
    </source>
</evidence>
<reference evidence="5 6" key="1">
    <citation type="submission" date="2018-04" db="EMBL/GenBank/DDBJ databases">
        <authorList>
            <person name="Go L.Y."/>
            <person name="Mitchell J.A."/>
        </authorList>
    </citation>
    <scope>NUCLEOTIDE SEQUENCE [LARGE SCALE GENOMIC DNA]</scope>
    <source>
        <strain evidence="5 6">KCJK7865</strain>
    </source>
</reference>
<sequence>MRGPFAISTIKHLRRESWAPARNEREKNQSASQAFDHCCKCCGIST</sequence>
<gene>
    <name evidence="5" type="ORF">DBB42_09405</name>
</gene>
<protein>
    <submittedName>
        <fullName evidence="5">Uncharacterized protein</fullName>
    </submittedName>
</protein>
<dbReference type="GO" id="GO:0006879">
    <property type="term" value="P:intracellular iron ion homeostasis"/>
    <property type="evidence" value="ECO:0007669"/>
    <property type="project" value="InterPro"/>
</dbReference>
<accession>A0A2R7UM26</accession>
<comment type="subcellular location">
    <subcellularLocation>
        <location evidence="1">Secreted</location>
    </subcellularLocation>
</comment>
<proteinExistence type="predicted"/>
<evidence type="ECO:0000313" key="6">
    <source>
        <dbReference type="Proteomes" id="UP000244874"/>
    </source>
</evidence>
<evidence type="ECO:0000256" key="3">
    <source>
        <dbReference type="ARBA" id="ARBA00022702"/>
    </source>
</evidence>
<dbReference type="GO" id="GO:0005179">
    <property type="term" value="F:hormone activity"/>
    <property type="evidence" value="ECO:0007669"/>
    <property type="project" value="UniProtKB-KW"/>
</dbReference>
<dbReference type="Pfam" id="PF06446">
    <property type="entry name" value="Hepcidin"/>
    <property type="match status" value="1"/>
</dbReference>
<dbReference type="EMBL" id="QANO01000100">
    <property type="protein sequence ID" value="PTU52522.1"/>
    <property type="molecule type" value="Genomic_DNA"/>
</dbReference>
<dbReference type="AlphaFoldDB" id="A0A2R7UM26"/>
<evidence type="ECO:0000256" key="4">
    <source>
        <dbReference type="ARBA" id="ARBA00023157"/>
    </source>
</evidence>
<keyword evidence="4" id="KW-1015">Disulfide bond</keyword>
<organism evidence="5 6">
    <name type="scientific">Pseudomonas plecoglossicida</name>
    <dbReference type="NCBI Taxonomy" id="70775"/>
    <lineage>
        <taxon>Bacteria</taxon>
        <taxon>Pseudomonadati</taxon>
        <taxon>Pseudomonadota</taxon>
        <taxon>Gammaproteobacteria</taxon>
        <taxon>Pseudomonadales</taxon>
        <taxon>Pseudomonadaceae</taxon>
        <taxon>Pseudomonas</taxon>
    </lineage>
</organism>
<keyword evidence="2" id="KW-0964">Secreted</keyword>
<keyword evidence="3" id="KW-0372">Hormone</keyword>